<keyword evidence="1" id="KW-0732">Signal</keyword>
<dbReference type="AlphaFoldDB" id="A0A1B6LNB5"/>
<gene>
    <name evidence="2" type="ORF">g.35669</name>
</gene>
<evidence type="ECO:0000313" key="2">
    <source>
        <dbReference type="EMBL" id="JAT25193.1"/>
    </source>
</evidence>
<protein>
    <submittedName>
        <fullName evidence="2">Uncharacterized protein</fullName>
    </submittedName>
</protein>
<dbReference type="EMBL" id="GEBQ01014784">
    <property type="protein sequence ID" value="JAT25193.1"/>
    <property type="molecule type" value="Transcribed_RNA"/>
</dbReference>
<feature type="chain" id="PRO_5008587512" evidence="1">
    <location>
        <begin position="23"/>
        <end position="1125"/>
    </location>
</feature>
<accession>A0A1B6LNB5</accession>
<sequence length="1125" mass="131796">RTLTFLLAAAVAVLAVLPLSSTHPVGCGCKKFQPPPVPKGAYVKASKSSSSSASVEKSATANEQEIKANSLTGQYSKSGSSSDSRSVAKSAESNEESYEAYAPGYVCGCGLVARNSGESDFDYYARIFQVDVANVESINAFYAKVFKQYKGESNTDYCNRVTFIFTKVYPKLDCRFNQAYLKYLQKYYDMLYAKCKGESDEAWFNRVLTRSTENEAEYLVKVAILKKYITTVDWSKVDIDCKYKTGFILISSRDTSSSSARSLDEDSSSTKTIKTEVEVIKETFAKKESEDITTWYKRIVTKVSSTESTEEYIKTLTLVRKCYPTLPLWYDAKYFDLVKDFYTSLYSKRNEETDEALFSRILTKENYETDDECMKRIELVRNVYPNLDLWYNSKYFSLIQKFLVSYYKKSPSEDKTEYYKRILSRSTGESDSVYVSRLDSIRRCSEFNGLDLWYSQDNVSLLKEYYSLKYTKTSEETIKSLYERIVNKLADETEEQCIKRISVVRSIFPNLDLWKNEEYCDLIRPYYKEMYKKSPSEDDSTYFKRICTKIPDESDEVFVARIDILKRTYSSLDLWYSSEFSSICKQYYIAKYAKRSSESQALFYKRIIAKEYGETAEQCAARVQLIHGFHPNWDLWYNTQYYELTKPMNQIIYKKSSVENELSYYQRLVKRFDSETDEVYSNRISCLRHMYSSLDLWYNKQYMDIVKSYYVATYTKKSSETEVELYTRVMTKEEGETDEQWAQRIEVVHWLKPDWDLWCDTKYYELTKPFLFHLYKKSTSEEELDYYNRILYKIPSESDANHLQRIALIKKTYPGIPLWYSTQYMPLIKNYYTGVYAKKSTETEDSLFARVVIQESGETVEQCAERVHIVHELYPNWALWYDNKYYGKVKEIDEIINKRSTSEEEVIYYKRITKRYEQETDAVYVARMNLYEQTFSSLPLWSRFEYLDIIKPFYTLKYTKWDGETNDVYFSRLVARESCDVSDKVYANRLYLVQLLTSSCDFWYDAQYYEKYTKTFYSLYYSKLESENCDGWLARAITLLPGETNENAIKRVALIKRASGNCGCWTLDALNKVQASQAFSKEYISVIRSSFFVSYSKSSSSSSSSTKSATSEQNEDVVVIQRGGC</sequence>
<evidence type="ECO:0000256" key="1">
    <source>
        <dbReference type="SAM" id="SignalP"/>
    </source>
</evidence>
<proteinExistence type="predicted"/>
<feature type="non-terminal residue" evidence="2">
    <location>
        <position position="1"/>
    </location>
</feature>
<organism evidence="2">
    <name type="scientific">Graphocephala atropunctata</name>
    <dbReference type="NCBI Taxonomy" id="36148"/>
    <lineage>
        <taxon>Eukaryota</taxon>
        <taxon>Metazoa</taxon>
        <taxon>Ecdysozoa</taxon>
        <taxon>Arthropoda</taxon>
        <taxon>Hexapoda</taxon>
        <taxon>Insecta</taxon>
        <taxon>Pterygota</taxon>
        <taxon>Neoptera</taxon>
        <taxon>Paraneoptera</taxon>
        <taxon>Hemiptera</taxon>
        <taxon>Auchenorrhyncha</taxon>
        <taxon>Membracoidea</taxon>
        <taxon>Cicadellidae</taxon>
        <taxon>Cicadellinae</taxon>
        <taxon>Cicadellini</taxon>
        <taxon>Graphocephala</taxon>
    </lineage>
</organism>
<feature type="signal peptide" evidence="1">
    <location>
        <begin position="1"/>
        <end position="22"/>
    </location>
</feature>
<name>A0A1B6LNB5_9HEMI</name>
<reference evidence="2" key="1">
    <citation type="submission" date="2015-11" db="EMBL/GenBank/DDBJ databases">
        <title>De novo transcriptome assembly of four potential Pierce s Disease insect vectors from Arizona vineyards.</title>
        <authorList>
            <person name="Tassone E.E."/>
        </authorList>
    </citation>
    <scope>NUCLEOTIDE SEQUENCE</scope>
</reference>